<reference evidence="9" key="1">
    <citation type="submission" date="2023-03" db="EMBL/GenBank/DDBJ databases">
        <title>Emydomyces testavorans Genome Sequence.</title>
        <authorList>
            <person name="Hoyer L."/>
        </authorList>
    </citation>
    <scope>NUCLEOTIDE SEQUENCE</scope>
    <source>
        <strain evidence="9">16-2883</strain>
    </source>
</reference>
<dbReference type="SUPFAM" id="SSF103473">
    <property type="entry name" value="MFS general substrate transporter"/>
    <property type="match status" value="1"/>
</dbReference>
<dbReference type="EMBL" id="CP120627">
    <property type="protein sequence ID" value="WEW55538.1"/>
    <property type="molecule type" value="Genomic_DNA"/>
</dbReference>
<keyword evidence="2" id="KW-0813">Transport</keyword>
<evidence type="ECO:0000256" key="5">
    <source>
        <dbReference type="ARBA" id="ARBA00023136"/>
    </source>
</evidence>
<feature type="region of interest" description="Disordered" evidence="6">
    <location>
        <begin position="1"/>
        <end position="28"/>
    </location>
</feature>
<dbReference type="PANTHER" id="PTHR43791:SF40">
    <property type="entry name" value="THIAMINE PATHWAY TRANSPORTER THI73"/>
    <property type="match status" value="1"/>
</dbReference>
<gene>
    <name evidence="9" type="ORF">PRK78_000969</name>
</gene>
<dbReference type="InterPro" id="IPR020846">
    <property type="entry name" value="MFS_dom"/>
</dbReference>
<accession>A0AAF0DC29</accession>
<feature type="transmembrane region" description="Helical" evidence="7">
    <location>
        <begin position="332"/>
        <end position="355"/>
    </location>
</feature>
<feature type="transmembrane region" description="Helical" evidence="7">
    <location>
        <begin position="106"/>
        <end position="124"/>
    </location>
</feature>
<dbReference type="PANTHER" id="PTHR43791">
    <property type="entry name" value="PERMEASE-RELATED"/>
    <property type="match status" value="1"/>
</dbReference>
<comment type="subcellular location">
    <subcellularLocation>
        <location evidence="1">Membrane</location>
        <topology evidence="1">Multi-pass membrane protein</topology>
    </subcellularLocation>
</comment>
<organism evidence="9 10">
    <name type="scientific">Emydomyces testavorans</name>
    <dbReference type="NCBI Taxonomy" id="2070801"/>
    <lineage>
        <taxon>Eukaryota</taxon>
        <taxon>Fungi</taxon>
        <taxon>Dikarya</taxon>
        <taxon>Ascomycota</taxon>
        <taxon>Pezizomycotina</taxon>
        <taxon>Eurotiomycetes</taxon>
        <taxon>Eurotiomycetidae</taxon>
        <taxon>Onygenales</taxon>
        <taxon>Nannizziopsiaceae</taxon>
        <taxon>Emydomyces</taxon>
    </lineage>
</organism>
<feature type="transmembrane region" description="Helical" evidence="7">
    <location>
        <begin position="267"/>
        <end position="294"/>
    </location>
</feature>
<keyword evidence="4 7" id="KW-1133">Transmembrane helix</keyword>
<evidence type="ECO:0000256" key="6">
    <source>
        <dbReference type="SAM" id="MobiDB-lite"/>
    </source>
</evidence>
<evidence type="ECO:0000313" key="10">
    <source>
        <dbReference type="Proteomes" id="UP001219355"/>
    </source>
</evidence>
<dbReference type="AlphaFoldDB" id="A0AAF0DC29"/>
<feature type="transmembrane region" description="Helical" evidence="7">
    <location>
        <begin position="131"/>
        <end position="153"/>
    </location>
</feature>
<dbReference type="GO" id="GO:0022857">
    <property type="term" value="F:transmembrane transporter activity"/>
    <property type="evidence" value="ECO:0007669"/>
    <property type="project" value="InterPro"/>
</dbReference>
<dbReference type="GO" id="GO:0016020">
    <property type="term" value="C:membrane"/>
    <property type="evidence" value="ECO:0007669"/>
    <property type="project" value="UniProtKB-SubCell"/>
</dbReference>
<evidence type="ECO:0000256" key="4">
    <source>
        <dbReference type="ARBA" id="ARBA00022989"/>
    </source>
</evidence>
<dbReference type="PROSITE" id="PS50850">
    <property type="entry name" value="MFS"/>
    <property type="match status" value="1"/>
</dbReference>
<evidence type="ECO:0000259" key="8">
    <source>
        <dbReference type="PROSITE" id="PS50850"/>
    </source>
</evidence>
<evidence type="ECO:0000313" key="9">
    <source>
        <dbReference type="EMBL" id="WEW55538.1"/>
    </source>
</evidence>
<evidence type="ECO:0000256" key="7">
    <source>
        <dbReference type="SAM" id="Phobius"/>
    </source>
</evidence>
<keyword evidence="10" id="KW-1185">Reference proteome</keyword>
<feature type="transmembrane region" description="Helical" evidence="7">
    <location>
        <begin position="165"/>
        <end position="187"/>
    </location>
</feature>
<feature type="domain" description="Major facilitator superfamily (MFS) profile" evidence="8">
    <location>
        <begin position="1"/>
        <end position="425"/>
    </location>
</feature>
<feature type="transmembrane region" description="Helical" evidence="7">
    <location>
        <begin position="199"/>
        <end position="219"/>
    </location>
</feature>
<dbReference type="Pfam" id="PF07690">
    <property type="entry name" value="MFS_1"/>
    <property type="match status" value="1"/>
</dbReference>
<evidence type="ECO:0000256" key="3">
    <source>
        <dbReference type="ARBA" id="ARBA00022692"/>
    </source>
</evidence>
<dbReference type="InterPro" id="IPR036259">
    <property type="entry name" value="MFS_trans_sf"/>
</dbReference>
<evidence type="ECO:0000256" key="1">
    <source>
        <dbReference type="ARBA" id="ARBA00004141"/>
    </source>
</evidence>
<protein>
    <recommendedName>
        <fullName evidence="8">Major facilitator superfamily (MFS) profile domain-containing protein</fullName>
    </recommendedName>
</protein>
<proteinExistence type="predicted"/>
<keyword evidence="5 7" id="KW-0472">Membrane</keyword>
<keyword evidence="3 7" id="KW-0812">Transmembrane</keyword>
<feature type="transmembrane region" description="Helical" evidence="7">
    <location>
        <begin position="400"/>
        <end position="422"/>
    </location>
</feature>
<name>A0AAF0DC29_9EURO</name>
<dbReference type="Gene3D" id="1.20.1250.20">
    <property type="entry name" value="MFS general substrate transporter like domains"/>
    <property type="match status" value="2"/>
</dbReference>
<feature type="transmembrane region" description="Helical" evidence="7">
    <location>
        <begin position="306"/>
        <end position="326"/>
    </location>
</feature>
<sequence length="459" mass="50282">MTENAPKGGVLEPSVLPDSPAKGPEATRPARNLDEAYFFLEKVNNIREDEALDLKSIRRKVDWRIVPIMFLCYTMQFLDKVSLNVAYLVAEIPTGYVLNKISAPKWLGINVILWGIATACTAAAHNYATLLAARIFLGIFEASISPCLVLISSQWYTKSEQAPRFSLWFCGLGLGQIVGGLVSYGFQHVRGGSFSGWKTMFIALGAFTVIVGTGMAIIIPDSPMKAVFLSDQEKAALLKHVSVNKTGVKNKHFKLRHIVEMLKDIQVWLMVLLVALAALLNTPSGLVTIVSTILSGVMVRYKSHRWACIVACCLPGIIGCSLMSFVSKDNHAGVLTGIYLVNCIVPTLVLVYQWVAANVAGSTKRSASVALVTASFGVGNIIAPQTFQAKDAPQFIPAKIAVLATQATAAVVAVVIFLYYLWENHRRDRVQLEMSESSSEEANWDNLTDKENPAFRYTY</sequence>
<evidence type="ECO:0000256" key="2">
    <source>
        <dbReference type="ARBA" id="ARBA00022448"/>
    </source>
</evidence>
<dbReference type="InterPro" id="IPR011701">
    <property type="entry name" value="MFS"/>
</dbReference>
<dbReference type="Proteomes" id="UP001219355">
    <property type="component" value="Chromosome 1"/>
</dbReference>